<name>A0A816A9C1_ADIRI</name>
<gene>
    <name evidence="1" type="ORF">EDS130_LOCUS31580</name>
    <name evidence="2" type="ORF">XAT740_LOCUS46775</name>
</gene>
<organism evidence="2 3">
    <name type="scientific">Adineta ricciae</name>
    <name type="common">Rotifer</name>
    <dbReference type="NCBI Taxonomy" id="249248"/>
    <lineage>
        <taxon>Eukaryota</taxon>
        <taxon>Metazoa</taxon>
        <taxon>Spiralia</taxon>
        <taxon>Gnathifera</taxon>
        <taxon>Rotifera</taxon>
        <taxon>Eurotatoria</taxon>
        <taxon>Bdelloidea</taxon>
        <taxon>Adinetida</taxon>
        <taxon>Adinetidae</taxon>
        <taxon>Adineta</taxon>
    </lineage>
</organism>
<dbReference type="Proteomes" id="UP000663828">
    <property type="component" value="Unassembled WGS sequence"/>
</dbReference>
<reference evidence="2" key="1">
    <citation type="submission" date="2021-02" db="EMBL/GenBank/DDBJ databases">
        <authorList>
            <person name="Nowell W R."/>
        </authorList>
    </citation>
    <scope>NUCLEOTIDE SEQUENCE</scope>
</reference>
<accession>A0A816A9C1</accession>
<protein>
    <submittedName>
        <fullName evidence="2">Uncharacterized protein</fullName>
    </submittedName>
</protein>
<evidence type="ECO:0000313" key="1">
    <source>
        <dbReference type="EMBL" id="CAF1319409.1"/>
    </source>
</evidence>
<comment type="caution">
    <text evidence="2">The sequence shown here is derived from an EMBL/GenBank/DDBJ whole genome shotgun (WGS) entry which is preliminary data.</text>
</comment>
<dbReference type="EMBL" id="CAJNOJ010000233">
    <property type="protein sequence ID" value="CAF1319409.1"/>
    <property type="molecule type" value="Genomic_DNA"/>
</dbReference>
<dbReference type="AlphaFoldDB" id="A0A816A9C1"/>
<evidence type="ECO:0000313" key="3">
    <source>
        <dbReference type="Proteomes" id="UP000663828"/>
    </source>
</evidence>
<evidence type="ECO:0000313" key="2">
    <source>
        <dbReference type="EMBL" id="CAF1592957.1"/>
    </source>
</evidence>
<sequence length="152" mass="16253">MTDEKAIIVAMARNEGDLGAVQSRGIFSAGLGIQATTTGQFGVAAMSFKRQTGSATIFGKDKTGQSSAILGPIACAIVDSNLQKRQVQNFITRLNSVVLVIKPVVYSYTIGDYVKSNLGKTTSLDGHVNADFAATLKHFYRNNNNAPRNPNQ</sequence>
<dbReference type="EMBL" id="CAJNOR010006352">
    <property type="protein sequence ID" value="CAF1592957.1"/>
    <property type="molecule type" value="Genomic_DNA"/>
</dbReference>
<dbReference type="Proteomes" id="UP000663852">
    <property type="component" value="Unassembled WGS sequence"/>
</dbReference>
<proteinExistence type="predicted"/>
<dbReference type="OrthoDB" id="10123152at2759"/>
<keyword evidence="3" id="KW-1185">Reference proteome</keyword>